<feature type="domain" description="SLH" evidence="6">
    <location>
        <begin position="30"/>
        <end position="94"/>
    </location>
</feature>
<dbReference type="PROSITE" id="PS51272">
    <property type="entry name" value="SLH"/>
    <property type="match status" value="3"/>
</dbReference>
<feature type="domain" description="SLH" evidence="6">
    <location>
        <begin position="162"/>
        <end position="223"/>
    </location>
</feature>
<evidence type="ECO:0000313" key="8">
    <source>
        <dbReference type="EMBL" id="HJG30111.1"/>
    </source>
</evidence>
<dbReference type="InterPro" id="IPR001119">
    <property type="entry name" value="SLH_dom"/>
</dbReference>
<dbReference type="InterPro" id="IPR051202">
    <property type="entry name" value="Peptidase_C40"/>
</dbReference>
<dbReference type="GO" id="GO:0006508">
    <property type="term" value="P:proteolysis"/>
    <property type="evidence" value="ECO:0007669"/>
    <property type="project" value="UniProtKB-KW"/>
</dbReference>
<keyword evidence="3" id="KW-0378">Hydrolase</keyword>
<protein>
    <submittedName>
        <fullName evidence="8">S-layer homology domain-containing protein</fullName>
    </submittedName>
</protein>
<evidence type="ECO:0000256" key="1">
    <source>
        <dbReference type="ARBA" id="ARBA00007074"/>
    </source>
</evidence>
<feature type="domain" description="NlpC/P60" evidence="7">
    <location>
        <begin position="238"/>
        <end position="357"/>
    </location>
</feature>
<name>A0A921INM2_9ACTN</name>
<evidence type="ECO:0000256" key="3">
    <source>
        <dbReference type="ARBA" id="ARBA00022801"/>
    </source>
</evidence>
<evidence type="ECO:0000259" key="6">
    <source>
        <dbReference type="PROSITE" id="PS51272"/>
    </source>
</evidence>
<keyword evidence="4" id="KW-0788">Thiol protease</keyword>
<dbReference type="AlphaFoldDB" id="A0A921INM2"/>
<evidence type="ECO:0000259" key="7">
    <source>
        <dbReference type="PROSITE" id="PS51935"/>
    </source>
</evidence>
<dbReference type="Proteomes" id="UP000746751">
    <property type="component" value="Unassembled WGS sequence"/>
</dbReference>
<comment type="similarity">
    <text evidence="1">Belongs to the peptidase C40 family.</text>
</comment>
<keyword evidence="2" id="KW-0645">Protease</keyword>
<feature type="chain" id="PRO_5038032656" evidence="5">
    <location>
        <begin position="27"/>
        <end position="357"/>
    </location>
</feature>
<organism evidence="8 9">
    <name type="scientific">Collinsella ihumii</name>
    <dbReference type="NCBI Taxonomy" id="1720204"/>
    <lineage>
        <taxon>Bacteria</taxon>
        <taxon>Bacillati</taxon>
        <taxon>Actinomycetota</taxon>
        <taxon>Coriobacteriia</taxon>
        <taxon>Coriobacteriales</taxon>
        <taxon>Coriobacteriaceae</taxon>
        <taxon>Collinsella</taxon>
    </lineage>
</organism>
<reference evidence="8" key="2">
    <citation type="submission" date="2021-09" db="EMBL/GenBank/DDBJ databases">
        <authorList>
            <person name="Gilroy R."/>
        </authorList>
    </citation>
    <scope>NUCLEOTIDE SEQUENCE</scope>
    <source>
        <strain evidence="8">ChiGjej2B2-7701</strain>
    </source>
</reference>
<dbReference type="Pfam" id="PF00877">
    <property type="entry name" value="NLPC_P60"/>
    <property type="match status" value="1"/>
</dbReference>
<keyword evidence="5" id="KW-0732">Signal</keyword>
<dbReference type="Pfam" id="PF00395">
    <property type="entry name" value="SLH"/>
    <property type="match status" value="2"/>
</dbReference>
<reference evidence="8" key="1">
    <citation type="journal article" date="2021" name="PeerJ">
        <title>Extensive microbial diversity within the chicken gut microbiome revealed by metagenomics and culture.</title>
        <authorList>
            <person name="Gilroy R."/>
            <person name="Ravi A."/>
            <person name="Getino M."/>
            <person name="Pursley I."/>
            <person name="Horton D.L."/>
            <person name="Alikhan N.F."/>
            <person name="Baker D."/>
            <person name="Gharbi K."/>
            <person name="Hall N."/>
            <person name="Watson M."/>
            <person name="Adriaenssens E.M."/>
            <person name="Foster-Nyarko E."/>
            <person name="Jarju S."/>
            <person name="Secka A."/>
            <person name="Antonio M."/>
            <person name="Oren A."/>
            <person name="Chaudhuri R.R."/>
            <person name="La Ragione R."/>
            <person name="Hildebrand F."/>
            <person name="Pallen M.J."/>
        </authorList>
    </citation>
    <scope>NUCLEOTIDE SEQUENCE</scope>
    <source>
        <strain evidence="8">ChiGjej2B2-7701</strain>
    </source>
</reference>
<proteinExistence type="inferred from homology"/>
<comment type="caution">
    <text evidence="8">The sequence shown here is derived from an EMBL/GenBank/DDBJ whole genome shotgun (WGS) entry which is preliminary data.</text>
</comment>
<evidence type="ECO:0000256" key="5">
    <source>
        <dbReference type="SAM" id="SignalP"/>
    </source>
</evidence>
<dbReference type="Gene3D" id="3.90.1720.10">
    <property type="entry name" value="endopeptidase domain like (from Nostoc punctiforme)"/>
    <property type="match status" value="1"/>
</dbReference>
<evidence type="ECO:0000256" key="2">
    <source>
        <dbReference type="ARBA" id="ARBA00022670"/>
    </source>
</evidence>
<evidence type="ECO:0000256" key="4">
    <source>
        <dbReference type="ARBA" id="ARBA00022807"/>
    </source>
</evidence>
<accession>A0A921INM2</accession>
<feature type="signal peptide" evidence="5">
    <location>
        <begin position="1"/>
        <end position="26"/>
    </location>
</feature>
<evidence type="ECO:0000313" key="9">
    <source>
        <dbReference type="Proteomes" id="UP000746751"/>
    </source>
</evidence>
<dbReference type="PANTHER" id="PTHR47053:SF1">
    <property type="entry name" value="MUREIN DD-ENDOPEPTIDASE MEPH-RELATED"/>
    <property type="match status" value="1"/>
</dbReference>
<dbReference type="InterPro" id="IPR038765">
    <property type="entry name" value="Papain-like_cys_pep_sf"/>
</dbReference>
<gene>
    <name evidence="8" type="ORF">K8U80_01810</name>
</gene>
<dbReference type="GO" id="GO:0008234">
    <property type="term" value="F:cysteine-type peptidase activity"/>
    <property type="evidence" value="ECO:0007669"/>
    <property type="project" value="UniProtKB-KW"/>
</dbReference>
<dbReference type="PROSITE" id="PS51935">
    <property type="entry name" value="NLPC_P60"/>
    <property type="match status" value="1"/>
</dbReference>
<feature type="domain" description="SLH" evidence="6">
    <location>
        <begin position="95"/>
        <end position="157"/>
    </location>
</feature>
<dbReference type="EMBL" id="DYVF01000014">
    <property type="protein sequence ID" value="HJG30111.1"/>
    <property type="molecule type" value="Genomic_DNA"/>
</dbReference>
<dbReference type="InterPro" id="IPR000064">
    <property type="entry name" value="NLP_P60_dom"/>
</dbReference>
<dbReference type="PANTHER" id="PTHR47053">
    <property type="entry name" value="MUREIN DD-ENDOPEPTIDASE MEPH-RELATED"/>
    <property type="match status" value="1"/>
</dbReference>
<sequence>MTSLCQRAGAVAASAAFALVLGGAFAQPAWASSFIDVPAGHWAEISGVIDDAVEQGIIKGDNGYLRPDDQVTRAEVATMLMRIAGVSAGEFPDTNETPFVDLSDGQWYTASVNWAYEAGVISGTRGYVRPEAAVSREELACMLGNFMTSVTGTSLSGDASRLNAYSDRGSINSWALQSMVWAVDSGILGGSAQLMPTASASRAEAAKMLVVFNGILDDFENAPADDDIIDGSVGDDTSAVGTAAVELALQYEGFPYAYGGDSPEEGFDCSGLVYYVYSRLGYTLPHGSNSQLDYFREHATRFVTDEDDLHYGDVVFFPGHVAFYVGDGICFGARKPGTPASECPMYAFGEFLGGGQL</sequence>
<dbReference type="SUPFAM" id="SSF54001">
    <property type="entry name" value="Cysteine proteinases"/>
    <property type="match status" value="1"/>
</dbReference>